<protein>
    <submittedName>
        <fullName evidence="6">Isoprenylcysteine carboxylmethyltransferase family protein</fullName>
    </submittedName>
</protein>
<proteinExistence type="predicted"/>
<evidence type="ECO:0000256" key="4">
    <source>
        <dbReference type="ARBA" id="ARBA00023136"/>
    </source>
</evidence>
<dbReference type="Pfam" id="PF04191">
    <property type="entry name" value="PEMT"/>
    <property type="match status" value="1"/>
</dbReference>
<comment type="subcellular location">
    <subcellularLocation>
        <location evidence="1">Endomembrane system</location>
        <topology evidence="1">Multi-pass membrane protein</topology>
    </subcellularLocation>
</comment>
<dbReference type="InterPro" id="IPR007318">
    <property type="entry name" value="Phopholipid_MeTrfase"/>
</dbReference>
<evidence type="ECO:0000313" key="6">
    <source>
        <dbReference type="EMBL" id="QUR68536.1"/>
    </source>
</evidence>
<evidence type="ECO:0000256" key="1">
    <source>
        <dbReference type="ARBA" id="ARBA00004127"/>
    </source>
</evidence>
<dbReference type="KEGG" id="mspg:F6B93_16890"/>
<sequence length="224" mass="24667">MKTGLRAALSSVVGLVILGVALFLSAGTLNYWQAWVFIAVFAFGTIISSRYLARTAPAALQRRKRGGPRAETRMVQKFIVTAALLGGLTMMAFSAIDHRFRWSSVPTAVSLVGVVAIAAGLGMMTLVIVQNHYAAATVTVETGQKVATHGLYRFVRHPMYAANVIMMVGVPLALGSYWGLFLLIPVILALVFRILDEETLLTQELAGYREYTQRVRYRLIPYVW</sequence>
<dbReference type="Proteomes" id="UP000682202">
    <property type="component" value="Chromosome"/>
</dbReference>
<organism evidence="6 7">
    <name type="scientific">Mycobacterium spongiae</name>
    <dbReference type="NCBI Taxonomy" id="886343"/>
    <lineage>
        <taxon>Bacteria</taxon>
        <taxon>Bacillati</taxon>
        <taxon>Actinomycetota</taxon>
        <taxon>Actinomycetes</taxon>
        <taxon>Mycobacteriales</taxon>
        <taxon>Mycobacteriaceae</taxon>
        <taxon>Mycobacterium</taxon>
    </lineage>
</organism>
<keyword evidence="7" id="KW-1185">Reference proteome</keyword>
<dbReference type="PANTHER" id="PTHR43847">
    <property type="entry name" value="BLL3993 PROTEIN"/>
    <property type="match status" value="1"/>
</dbReference>
<evidence type="ECO:0000313" key="7">
    <source>
        <dbReference type="Proteomes" id="UP000682202"/>
    </source>
</evidence>
<accession>A0A975JZE9</accession>
<dbReference type="PANTHER" id="PTHR43847:SF1">
    <property type="entry name" value="BLL3993 PROTEIN"/>
    <property type="match status" value="1"/>
</dbReference>
<evidence type="ECO:0000256" key="2">
    <source>
        <dbReference type="ARBA" id="ARBA00022692"/>
    </source>
</evidence>
<feature type="transmembrane region" description="Helical" evidence="5">
    <location>
        <begin position="32"/>
        <end position="53"/>
    </location>
</feature>
<dbReference type="EMBL" id="CP046600">
    <property type="protein sequence ID" value="QUR68536.1"/>
    <property type="molecule type" value="Genomic_DNA"/>
</dbReference>
<evidence type="ECO:0000256" key="5">
    <source>
        <dbReference type="SAM" id="Phobius"/>
    </source>
</evidence>
<feature type="transmembrane region" description="Helical" evidence="5">
    <location>
        <begin position="74"/>
        <end position="96"/>
    </location>
</feature>
<name>A0A975JZE9_9MYCO</name>
<feature type="transmembrane region" description="Helical" evidence="5">
    <location>
        <begin position="108"/>
        <end position="129"/>
    </location>
</feature>
<keyword evidence="4 5" id="KW-0472">Membrane</keyword>
<dbReference type="InterPro" id="IPR052527">
    <property type="entry name" value="Metal_cation-efflux_comp"/>
</dbReference>
<keyword evidence="3 5" id="KW-1133">Transmembrane helix</keyword>
<feature type="transmembrane region" description="Helical" evidence="5">
    <location>
        <begin position="7"/>
        <end position="26"/>
    </location>
</feature>
<dbReference type="Gene3D" id="1.20.120.1630">
    <property type="match status" value="1"/>
</dbReference>
<reference evidence="6" key="1">
    <citation type="submission" date="2019-12" db="EMBL/GenBank/DDBJ databases">
        <title>Mycobacterium spongiae sp. nov.</title>
        <authorList>
            <person name="Stinear T."/>
        </authorList>
    </citation>
    <scope>NUCLEOTIDE SEQUENCE</scope>
    <source>
        <strain evidence="6">FSD4b-SM</strain>
    </source>
</reference>
<keyword evidence="2 5" id="KW-0812">Transmembrane</keyword>
<gene>
    <name evidence="6" type="ORF">F6B93_16890</name>
</gene>
<dbReference type="AlphaFoldDB" id="A0A975JZE9"/>
<evidence type="ECO:0000256" key="3">
    <source>
        <dbReference type="ARBA" id="ARBA00022989"/>
    </source>
</evidence>
<dbReference type="GO" id="GO:0012505">
    <property type="term" value="C:endomembrane system"/>
    <property type="evidence" value="ECO:0007669"/>
    <property type="project" value="UniProtKB-SubCell"/>
</dbReference>
<dbReference type="RefSeq" id="WP_211696108.1">
    <property type="nucleotide sequence ID" value="NZ_CP046600.1"/>
</dbReference>